<proteinExistence type="predicted"/>
<name>A0A8D8BJ02_CULPI</name>
<dbReference type="EMBL" id="HBUE01077511">
    <property type="protein sequence ID" value="CAG6475910.1"/>
    <property type="molecule type" value="Transcribed_RNA"/>
</dbReference>
<accession>A0A8D8BJ02</accession>
<sequence>MQTSAQMLVAEFGSIALQAVQQVGNVSRNLAFLHVLHDLVQDFHLVGVEFVHRVQLDVPVTVRLDAYLNHARAAGRLCVDRNERLVASLDTLQTGQLISLDRPIDDAL</sequence>
<organism evidence="1">
    <name type="scientific">Culex pipiens</name>
    <name type="common">House mosquito</name>
    <dbReference type="NCBI Taxonomy" id="7175"/>
    <lineage>
        <taxon>Eukaryota</taxon>
        <taxon>Metazoa</taxon>
        <taxon>Ecdysozoa</taxon>
        <taxon>Arthropoda</taxon>
        <taxon>Hexapoda</taxon>
        <taxon>Insecta</taxon>
        <taxon>Pterygota</taxon>
        <taxon>Neoptera</taxon>
        <taxon>Endopterygota</taxon>
        <taxon>Diptera</taxon>
        <taxon>Nematocera</taxon>
        <taxon>Culicoidea</taxon>
        <taxon>Culicidae</taxon>
        <taxon>Culicinae</taxon>
        <taxon>Culicini</taxon>
        <taxon>Culex</taxon>
        <taxon>Culex</taxon>
    </lineage>
</organism>
<dbReference type="AlphaFoldDB" id="A0A8D8BJ02"/>
<reference evidence="1" key="1">
    <citation type="submission" date="2021-05" db="EMBL/GenBank/DDBJ databases">
        <authorList>
            <person name="Alioto T."/>
            <person name="Alioto T."/>
            <person name="Gomez Garrido J."/>
        </authorList>
    </citation>
    <scope>NUCLEOTIDE SEQUENCE</scope>
</reference>
<dbReference type="EMBL" id="HBUE01077512">
    <property type="protein sequence ID" value="CAG6475913.1"/>
    <property type="molecule type" value="Transcribed_RNA"/>
</dbReference>
<protein>
    <submittedName>
        <fullName evidence="1">(northern house mosquito) hypothetical protein</fullName>
    </submittedName>
</protein>
<evidence type="ECO:0000313" key="1">
    <source>
        <dbReference type="EMBL" id="CAG6475910.1"/>
    </source>
</evidence>